<dbReference type="CDD" id="cd16015">
    <property type="entry name" value="LTA_synthase"/>
    <property type="match status" value="1"/>
</dbReference>
<feature type="transmembrane region" description="Helical" evidence="6">
    <location>
        <begin position="77"/>
        <end position="95"/>
    </location>
</feature>
<evidence type="ECO:0000313" key="8">
    <source>
        <dbReference type="EMBL" id="SFK88430.1"/>
    </source>
</evidence>
<dbReference type="Gene3D" id="3.40.720.10">
    <property type="entry name" value="Alkaline Phosphatase, subunit A"/>
    <property type="match status" value="1"/>
</dbReference>
<dbReference type="AlphaFoldDB" id="A0A1I4D6J5"/>
<dbReference type="GO" id="GO:0016740">
    <property type="term" value="F:transferase activity"/>
    <property type="evidence" value="ECO:0007669"/>
    <property type="project" value="UniProtKB-KW"/>
</dbReference>
<protein>
    <submittedName>
        <fullName evidence="8">Phosphoglycerol transferase MdoB</fullName>
    </submittedName>
</protein>
<evidence type="ECO:0000256" key="4">
    <source>
        <dbReference type="ARBA" id="ARBA00022989"/>
    </source>
</evidence>
<keyword evidence="9" id="KW-1185">Reference proteome</keyword>
<dbReference type="SUPFAM" id="SSF53649">
    <property type="entry name" value="Alkaline phosphatase-like"/>
    <property type="match status" value="1"/>
</dbReference>
<keyword evidence="3 6" id="KW-0812">Transmembrane</keyword>
<organism evidence="8 9">
    <name type="scientific">Rhodanobacter glycinis</name>
    <dbReference type="NCBI Taxonomy" id="582702"/>
    <lineage>
        <taxon>Bacteria</taxon>
        <taxon>Pseudomonadati</taxon>
        <taxon>Pseudomonadota</taxon>
        <taxon>Gammaproteobacteria</taxon>
        <taxon>Lysobacterales</taxon>
        <taxon>Rhodanobacteraceae</taxon>
        <taxon>Rhodanobacter</taxon>
    </lineage>
</organism>
<keyword evidence="2" id="KW-1003">Cell membrane</keyword>
<feature type="transmembrane region" description="Helical" evidence="6">
    <location>
        <begin position="52"/>
        <end position="71"/>
    </location>
</feature>
<keyword evidence="4 6" id="KW-1133">Transmembrane helix</keyword>
<evidence type="ECO:0000259" key="7">
    <source>
        <dbReference type="Pfam" id="PF00884"/>
    </source>
</evidence>
<keyword evidence="5 6" id="KW-0472">Membrane</keyword>
<dbReference type="InterPro" id="IPR017850">
    <property type="entry name" value="Alkaline_phosphatase_core_sf"/>
</dbReference>
<dbReference type="GO" id="GO:0005886">
    <property type="term" value="C:plasma membrane"/>
    <property type="evidence" value="ECO:0007669"/>
    <property type="project" value="UniProtKB-SubCell"/>
</dbReference>
<proteinExistence type="predicted"/>
<name>A0A1I4D6J5_9GAMM</name>
<dbReference type="RefSeq" id="WP_092703749.1">
    <property type="nucleotide sequence ID" value="NZ_FOSR01000008.1"/>
</dbReference>
<dbReference type="Proteomes" id="UP000198725">
    <property type="component" value="Unassembled WGS sequence"/>
</dbReference>
<dbReference type="PANTHER" id="PTHR47371:SF3">
    <property type="entry name" value="PHOSPHOGLYCEROL TRANSFERASE I"/>
    <property type="match status" value="1"/>
</dbReference>
<dbReference type="EMBL" id="FOSR01000008">
    <property type="protein sequence ID" value="SFK88430.1"/>
    <property type="molecule type" value="Genomic_DNA"/>
</dbReference>
<dbReference type="InterPro" id="IPR000917">
    <property type="entry name" value="Sulfatase_N"/>
</dbReference>
<evidence type="ECO:0000313" key="9">
    <source>
        <dbReference type="Proteomes" id="UP000198725"/>
    </source>
</evidence>
<comment type="subcellular location">
    <subcellularLocation>
        <location evidence="1">Cell membrane</location>
        <topology evidence="1">Multi-pass membrane protein</topology>
    </subcellularLocation>
</comment>
<feature type="transmembrane region" description="Helical" evidence="6">
    <location>
        <begin position="131"/>
        <end position="148"/>
    </location>
</feature>
<dbReference type="Pfam" id="PF00884">
    <property type="entry name" value="Sulfatase"/>
    <property type="match status" value="1"/>
</dbReference>
<accession>A0A1I4D6J5</accession>
<evidence type="ECO:0000256" key="6">
    <source>
        <dbReference type="SAM" id="Phobius"/>
    </source>
</evidence>
<evidence type="ECO:0000256" key="3">
    <source>
        <dbReference type="ARBA" id="ARBA00022692"/>
    </source>
</evidence>
<reference evidence="9" key="1">
    <citation type="submission" date="2016-10" db="EMBL/GenBank/DDBJ databases">
        <authorList>
            <person name="Varghese N."/>
            <person name="Submissions S."/>
        </authorList>
    </citation>
    <scope>NUCLEOTIDE SEQUENCE [LARGE SCALE GENOMIC DNA]</scope>
    <source>
        <strain evidence="9">MO64</strain>
    </source>
</reference>
<dbReference type="InterPro" id="IPR050448">
    <property type="entry name" value="OpgB/LTA_synthase_biosynth"/>
</dbReference>
<keyword evidence="8" id="KW-0808">Transferase</keyword>
<feature type="domain" description="Sulfatase N-terminal" evidence="7">
    <location>
        <begin position="256"/>
        <end position="508"/>
    </location>
</feature>
<feature type="transmembrane region" description="Helical" evidence="6">
    <location>
        <begin position="20"/>
        <end position="40"/>
    </location>
</feature>
<evidence type="ECO:0000256" key="1">
    <source>
        <dbReference type="ARBA" id="ARBA00004651"/>
    </source>
</evidence>
<evidence type="ECO:0000256" key="5">
    <source>
        <dbReference type="ARBA" id="ARBA00023136"/>
    </source>
</evidence>
<evidence type="ECO:0000256" key="2">
    <source>
        <dbReference type="ARBA" id="ARBA00022475"/>
    </source>
</evidence>
<sequence length="612" mass="68030">MTERARPNGVADHLLLANTPWAVGARLLLLALASLVLVYGRDPALHSGFHAGLLWRNALPVFLLLLLLYGFSGRTLLSILLGTGVTWLVFSVNAIKELNMGEPLMPGDLVLVHQVLHNIGFFAHYTGHRRVLLLLAMLVFAGLLWLVWKLEKRWFRLRWMPRLGLVALSLVMLITLHRGNGFWQEAYANEGLVGYQPWAPLEAVEKVGFMAGLVRMTQDYQITLPKADKALVAHFAESHADDVQARMERKLPAELPDIVVVQSEAFFDPGVLKGVNFGEFTPNFERLAATGITGSLTTPTYGGGTIRTEFETLTGYPMQAFQSVVYPYYGLVRPWMPSVPRRLQAFGYSTTLFHPFLGSFWNRDQVMPQLGFEHLHFVQDFGDAQHAGAYVSDHALFDYVLAHLDANSHQPQYAMVITMENHGPWNNDPGALARVLDGHPLPSGLSPAGTGELTYYLSHLVNGDQALGDFAKQLLARPHWTVLVFYGDHLPALPHAFSDLGFDDGKGDTEEHTRYLLVSNRPLVPRHADLSSYDLPGLLFDVTGLPEDGYLALASTIRQAWAQDHYEHGPHFGQIQFNAAILEVNCGHKLSKTGKCKRHLLPVADSISSHAH</sequence>
<dbReference type="PANTHER" id="PTHR47371">
    <property type="entry name" value="LIPOTEICHOIC ACID SYNTHASE"/>
    <property type="match status" value="1"/>
</dbReference>
<gene>
    <name evidence="8" type="ORF">SAMN05192579_10880</name>
</gene>